<dbReference type="InterPro" id="IPR004331">
    <property type="entry name" value="SPX_dom"/>
</dbReference>
<protein>
    <submittedName>
        <fullName evidence="2">SPX domain-containing protein 1</fullName>
    </submittedName>
</protein>
<evidence type="ECO:0000259" key="1">
    <source>
        <dbReference type="PROSITE" id="PS51382"/>
    </source>
</evidence>
<dbReference type="Proteomes" id="UP000288805">
    <property type="component" value="Unassembled WGS sequence"/>
</dbReference>
<dbReference type="PANTHER" id="PTHR45978:SF1">
    <property type="entry name" value="SPX DOMAIN-CONTAINING PROTEIN"/>
    <property type="match status" value="1"/>
</dbReference>
<dbReference type="PANTHER" id="PTHR45978">
    <property type="entry name" value="SPX DOMAIN-CONTAINING PROTEIN 3"/>
    <property type="match status" value="1"/>
</dbReference>
<dbReference type="EMBL" id="QGNW01001725">
    <property type="protein sequence ID" value="RVW32203.1"/>
    <property type="molecule type" value="Genomic_DNA"/>
</dbReference>
<feature type="domain" description="SPX" evidence="1">
    <location>
        <begin position="1"/>
        <end position="164"/>
    </location>
</feature>
<comment type="caution">
    <text evidence="2">The sequence shown here is derived from an EMBL/GenBank/DDBJ whole genome shotgun (WGS) entry which is preliminary data.</text>
</comment>
<dbReference type="InterPro" id="IPR031142">
    <property type="entry name" value="SPX_prot"/>
</dbReference>
<dbReference type="GO" id="GO:0016036">
    <property type="term" value="P:cellular response to phosphate starvation"/>
    <property type="evidence" value="ECO:0007669"/>
    <property type="project" value="InterPro"/>
</dbReference>
<reference evidence="2 3" key="1">
    <citation type="journal article" date="2018" name="PLoS Genet.">
        <title>Population sequencing reveals clonal diversity and ancestral inbreeding in the grapevine cultivar Chardonnay.</title>
        <authorList>
            <person name="Roach M.J."/>
            <person name="Johnson D.L."/>
            <person name="Bohlmann J."/>
            <person name="van Vuuren H.J."/>
            <person name="Jones S.J."/>
            <person name="Pretorius I.S."/>
            <person name="Schmidt S.A."/>
            <person name="Borneman A.R."/>
        </authorList>
    </citation>
    <scope>NUCLEOTIDE SEQUENCE [LARGE SCALE GENOMIC DNA]</scope>
    <source>
        <strain evidence="3">cv. Chardonnay</strain>
        <tissue evidence="2">Leaf</tissue>
    </source>
</reference>
<accession>A0A438D9Q9</accession>
<evidence type="ECO:0000313" key="2">
    <source>
        <dbReference type="EMBL" id="RVW32203.1"/>
    </source>
</evidence>
<dbReference type="AlphaFoldDB" id="A0A438D9Q9"/>
<gene>
    <name evidence="2" type="primary">SPX1_0</name>
    <name evidence="2" type="ORF">CK203_080053</name>
</gene>
<dbReference type="Pfam" id="PF03105">
    <property type="entry name" value="SPX"/>
    <property type="match status" value="1"/>
</dbReference>
<organism evidence="2 3">
    <name type="scientific">Vitis vinifera</name>
    <name type="common">Grape</name>
    <dbReference type="NCBI Taxonomy" id="29760"/>
    <lineage>
        <taxon>Eukaryota</taxon>
        <taxon>Viridiplantae</taxon>
        <taxon>Streptophyta</taxon>
        <taxon>Embryophyta</taxon>
        <taxon>Tracheophyta</taxon>
        <taxon>Spermatophyta</taxon>
        <taxon>Magnoliopsida</taxon>
        <taxon>eudicotyledons</taxon>
        <taxon>Gunneridae</taxon>
        <taxon>Pentapetalae</taxon>
        <taxon>rosids</taxon>
        <taxon>Vitales</taxon>
        <taxon>Vitaceae</taxon>
        <taxon>Viteae</taxon>
        <taxon>Vitis</taxon>
    </lineage>
</organism>
<dbReference type="CDD" id="cd14481">
    <property type="entry name" value="SPX_AtSPX1_like"/>
    <property type="match status" value="1"/>
</dbReference>
<dbReference type="PROSITE" id="PS51382">
    <property type="entry name" value="SPX"/>
    <property type="match status" value="1"/>
</dbReference>
<sequence>MKFGKRLRWEVEETLPEWRSEFISYKQLKKLLNQIDLELRETDGSNKRPRFSTFDCLGVGGRYVHMMREDKGFIRLFEGEIEKVNTFFVDKEEDYIIKLKELQEMVANLDVGGDILEVQMHILDFHREMVLLLHYSLTNFTGFMKIVKKHYKKIVEKQRQHRVAHHHIHFMPKVMQQPFFSTDLLYKLMKECEAMLDHLFLINNPPDHSDDDL</sequence>
<evidence type="ECO:0000313" key="3">
    <source>
        <dbReference type="Proteomes" id="UP000288805"/>
    </source>
</evidence>
<proteinExistence type="predicted"/>
<name>A0A438D9Q9_VITVI</name>